<evidence type="ECO:0000313" key="2">
    <source>
        <dbReference type="EMBL" id="RAH99269.1"/>
    </source>
</evidence>
<keyword evidence="3" id="KW-1185">Reference proteome</keyword>
<dbReference type="PANTHER" id="PTHR42912">
    <property type="entry name" value="METHYLTRANSFERASE"/>
    <property type="match status" value="1"/>
</dbReference>
<comment type="caution">
    <text evidence="2">The sequence shown here is derived from an EMBL/GenBank/DDBJ whole genome shotgun (WGS) entry which is preliminary data.</text>
</comment>
<organism evidence="2 3">
    <name type="scientific">Acuticoccus sediminis</name>
    <dbReference type="NCBI Taxonomy" id="2184697"/>
    <lineage>
        <taxon>Bacteria</taxon>
        <taxon>Pseudomonadati</taxon>
        <taxon>Pseudomonadota</taxon>
        <taxon>Alphaproteobacteria</taxon>
        <taxon>Hyphomicrobiales</taxon>
        <taxon>Amorphaceae</taxon>
        <taxon>Acuticoccus</taxon>
    </lineage>
</organism>
<feature type="domain" description="Methyltransferase type 11" evidence="1">
    <location>
        <begin position="50"/>
        <end position="145"/>
    </location>
</feature>
<accession>A0A8B2NSL1</accession>
<dbReference type="PANTHER" id="PTHR42912:SF80">
    <property type="entry name" value="METHYLTRANSFERASE DOMAIN-CONTAINING PROTEIN"/>
    <property type="match status" value="1"/>
</dbReference>
<dbReference type="InterPro" id="IPR029063">
    <property type="entry name" value="SAM-dependent_MTases_sf"/>
</dbReference>
<dbReference type="CDD" id="cd02440">
    <property type="entry name" value="AdoMet_MTases"/>
    <property type="match status" value="1"/>
</dbReference>
<dbReference type="EMBL" id="QHHQ01000005">
    <property type="protein sequence ID" value="RAH99269.1"/>
    <property type="molecule type" value="Genomic_DNA"/>
</dbReference>
<dbReference type="RefSeq" id="WP_111349385.1">
    <property type="nucleotide sequence ID" value="NZ_QHHQ01000005.1"/>
</dbReference>
<proteinExistence type="predicted"/>
<keyword evidence="2" id="KW-0808">Transferase</keyword>
<gene>
    <name evidence="2" type="ORF">DLJ53_22260</name>
</gene>
<name>A0A8B2NSL1_9HYPH</name>
<dbReference type="OrthoDB" id="8153637at2"/>
<keyword evidence="2" id="KW-0489">Methyltransferase</keyword>
<dbReference type="Proteomes" id="UP000249590">
    <property type="component" value="Unassembled WGS sequence"/>
</dbReference>
<dbReference type="InterPro" id="IPR050508">
    <property type="entry name" value="Methyltransf_Superfamily"/>
</dbReference>
<dbReference type="SUPFAM" id="SSF53335">
    <property type="entry name" value="S-adenosyl-L-methionine-dependent methyltransferases"/>
    <property type="match status" value="1"/>
</dbReference>
<evidence type="ECO:0000259" key="1">
    <source>
        <dbReference type="Pfam" id="PF08241"/>
    </source>
</evidence>
<dbReference type="GO" id="GO:0032259">
    <property type="term" value="P:methylation"/>
    <property type="evidence" value="ECO:0007669"/>
    <property type="project" value="UniProtKB-KW"/>
</dbReference>
<dbReference type="Pfam" id="PF08241">
    <property type="entry name" value="Methyltransf_11"/>
    <property type="match status" value="1"/>
</dbReference>
<protein>
    <submittedName>
        <fullName evidence="2">SAM-dependent methyltransferase</fullName>
    </submittedName>
</protein>
<dbReference type="Gene3D" id="3.40.50.150">
    <property type="entry name" value="Vaccinia Virus protein VP39"/>
    <property type="match status" value="1"/>
</dbReference>
<evidence type="ECO:0000313" key="3">
    <source>
        <dbReference type="Proteomes" id="UP000249590"/>
    </source>
</evidence>
<dbReference type="AlphaFoldDB" id="A0A8B2NSL1"/>
<dbReference type="GO" id="GO:0008757">
    <property type="term" value="F:S-adenosylmethionine-dependent methyltransferase activity"/>
    <property type="evidence" value="ECO:0007669"/>
    <property type="project" value="InterPro"/>
</dbReference>
<dbReference type="InterPro" id="IPR013216">
    <property type="entry name" value="Methyltransf_11"/>
</dbReference>
<reference evidence="2 3" key="1">
    <citation type="submission" date="2018-05" db="EMBL/GenBank/DDBJ databases">
        <title>Acuticoccus sediminis sp. nov., isolated from deep-sea sediment of Indian Ocean.</title>
        <authorList>
            <person name="Liu X."/>
            <person name="Lai Q."/>
            <person name="Du Y."/>
            <person name="Sun F."/>
            <person name="Zhang X."/>
            <person name="Wang S."/>
            <person name="Shao Z."/>
        </authorList>
    </citation>
    <scope>NUCLEOTIDE SEQUENCE [LARGE SCALE GENOMIC DNA]</scope>
    <source>
        <strain evidence="2 3">PTG4-2</strain>
    </source>
</reference>
<sequence>MTSTNRTVEGRDVKSAYARWAPIYEFIATPTVPARKIAAKRVNAIGGRFLEAGVGSGSALPLYDDNVSLVGVDLSHDMLKIARERVDNGLKNVEAILEMDLMSLAFPDASFDGVVCMFTITAVPDASRVMAEFARVVKPGGIVMIASHFEAKAGPWQVTDRILTPFSKRLGWNPSMSIDGVLDTPGLTLEKREELPPVGLITLLSFRRTA</sequence>